<feature type="region of interest" description="Disordered" evidence="1">
    <location>
        <begin position="153"/>
        <end position="272"/>
    </location>
</feature>
<evidence type="ECO:0008006" key="4">
    <source>
        <dbReference type="Google" id="ProtNLM"/>
    </source>
</evidence>
<comment type="caution">
    <text evidence="2">The sequence shown here is derived from an EMBL/GenBank/DDBJ whole genome shotgun (WGS) entry which is preliminary data.</text>
</comment>
<feature type="compositionally biased region" description="Polar residues" evidence="1">
    <location>
        <begin position="53"/>
        <end position="63"/>
    </location>
</feature>
<proteinExistence type="predicted"/>
<dbReference type="PANTHER" id="PTHR13582:SF0">
    <property type="entry name" value="M-PHASE PHOSPHOPROTEIN 6"/>
    <property type="match status" value="1"/>
</dbReference>
<feature type="compositionally biased region" description="Low complexity" evidence="1">
    <location>
        <begin position="209"/>
        <end position="218"/>
    </location>
</feature>
<name>A0ABP1QF38_9HEXA</name>
<dbReference type="EMBL" id="CAXLJM020000028">
    <property type="protein sequence ID" value="CAL8096784.1"/>
    <property type="molecule type" value="Genomic_DNA"/>
</dbReference>
<dbReference type="Proteomes" id="UP001642540">
    <property type="component" value="Unassembled WGS sequence"/>
</dbReference>
<reference evidence="2 3" key="1">
    <citation type="submission" date="2024-08" db="EMBL/GenBank/DDBJ databases">
        <authorList>
            <person name="Cucini C."/>
            <person name="Frati F."/>
        </authorList>
    </citation>
    <scope>NUCLEOTIDE SEQUENCE [LARGE SCALE GENOMIC DNA]</scope>
</reference>
<dbReference type="Pfam" id="PF10175">
    <property type="entry name" value="MPP6"/>
    <property type="match status" value="1"/>
</dbReference>
<protein>
    <recommendedName>
        <fullName evidence="4">M-phase phosphoprotein 6</fullName>
    </recommendedName>
</protein>
<organism evidence="2 3">
    <name type="scientific">Orchesella dallaii</name>
    <dbReference type="NCBI Taxonomy" id="48710"/>
    <lineage>
        <taxon>Eukaryota</taxon>
        <taxon>Metazoa</taxon>
        <taxon>Ecdysozoa</taxon>
        <taxon>Arthropoda</taxon>
        <taxon>Hexapoda</taxon>
        <taxon>Collembola</taxon>
        <taxon>Entomobryomorpha</taxon>
        <taxon>Entomobryoidea</taxon>
        <taxon>Orchesellidae</taxon>
        <taxon>Orchesellinae</taxon>
        <taxon>Orchesella</taxon>
    </lineage>
</organism>
<sequence>MSGIGAKLSRHVLGMKFMRKTKDQFDKERVEKVHREHFAPVASDIPASVKAEASSSGIKNEPTASKSSLTVEELWSYNQCERYIFGRQSFGGFNPVVEKNLKKGIWKPFYMEDSEYAQDDSDEEQSIKKNQSDVDVSDEEMSKTYGSLIGTLAKRFTRKNKQEGGGGRGRNRGNHNHADNAGLKKQNKKGRFRNNKRDAGGNENPNANQGSKQQQKRGWGSKGSKKRQRESTGSTTYEHQEERNSRPKRRNDNNQGSDIPQKRRKFLKPSDD</sequence>
<dbReference type="PANTHER" id="PTHR13582">
    <property type="entry name" value="M-PHASE PHOSPHOPROTEIN 6"/>
    <property type="match status" value="1"/>
</dbReference>
<evidence type="ECO:0000313" key="3">
    <source>
        <dbReference type="Proteomes" id="UP001642540"/>
    </source>
</evidence>
<keyword evidence="3" id="KW-1185">Reference proteome</keyword>
<evidence type="ECO:0000256" key="1">
    <source>
        <dbReference type="SAM" id="MobiDB-lite"/>
    </source>
</evidence>
<feature type="region of interest" description="Disordered" evidence="1">
    <location>
        <begin position="44"/>
        <end position="63"/>
    </location>
</feature>
<feature type="compositionally biased region" description="Basic residues" evidence="1">
    <location>
        <begin position="262"/>
        <end position="272"/>
    </location>
</feature>
<gene>
    <name evidence="2" type="ORF">ODALV1_LOCUS9447</name>
</gene>
<accession>A0ABP1QF38</accession>
<evidence type="ECO:0000313" key="2">
    <source>
        <dbReference type="EMBL" id="CAL8096784.1"/>
    </source>
</evidence>
<feature type="compositionally biased region" description="Basic residues" evidence="1">
    <location>
        <begin position="185"/>
        <end position="194"/>
    </location>
</feature>
<dbReference type="InterPro" id="IPR019324">
    <property type="entry name" value="MPP6"/>
</dbReference>
<feature type="region of interest" description="Disordered" evidence="1">
    <location>
        <begin position="116"/>
        <end position="141"/>
    </location>
</feature>